<sequence length="144" mass="16566">MNDKPKSHLIIYISGGFLFLLDQILKYFAYSHQNFSLVWKKLFGWEFYANKGIAFSLPFPNTVLLIFTPLIIFIIIAYYLKIKPENTRQKFSLLLIILGAASNFIDRIMFGITIDYLRVLTGVINLADIMIVAGVLLLLNKKSR</sequence>
<dbReference type="EMBL" id="MFQS01000041">
    <property type="protein sequence ID" value="OGH82435.1"/>
    <property type="molecule type" value="Genomic_DNA"/>
</dbReference>
<evidence type="ECO:0000256" key="9">
    <source>
        <dbReference type="HAMAP-Rule" id="MF_00161"/>
    </source>
</evidence>
<evidence type="ECO:0000256" key="2">
    <source>
        <dbReference type="ARBA" id="ARBA00022475"/>
    </source>
</evidence>
<dbReference type="HAMAP" id="MF_00161">
    <property type="entry name" value="LspA"/>
    <property type="match status" value="1"/>
</dbReference>
<feature type="active site" evidence="9">
    <location>
        <position position="128"/>
    </location>
</feature>
<evidence type="ECO:0000313" key="12">
    <source>
        <dbReference type="Proteomes" id="UP000176300"/>
    </source>
</evidence>
<evidence type="ECO:0000256" key="5">
    <source>
        <dbReference type="ARBA" id="ARBA00022750"/>
    </source>
</evidence>
<keyword evidence="6 9" id="KW-0378">Hydrolase</keyword>
<feature type="active site" evidence="9">
    <location>
        <position position="115"/>
    </location>
</feature>
<dbReference type="EC" id="3.4.23.36" evidence="9"/>
<reference evidence="11 12" key="1">
    <citation type="journal article" date="2016" name="Nat. Commun.">
        <title>Thousands of microbial genomes shed light on interconnected biogeochemical processes in an aquifer system.</title>
        <authorList>
            <person name="Anantharaman K."/>
            <person name="Brown C.T."/>
            <person name="Hug L.A."/>
            <person name="Sharon I."/>
            <person name="Castelle C.J."/>
            <person name="Probst A.J."/>
            <person name="Thomas B.C."/>
            <person name="Singh A."/>
            <person name="Wilkins M.J."/>
            <person name="Karaoz U."/>
            <person name="Brodie E.L."/>
            <person name="Williams K.H."/>
            <person name="Hubbard S.S."/>
            <person name="Banfield J.F."/>
        </authorList>
    </citation>
    <scope>NUCLEOTIDE SEQUENCE [LARGE SCALE GENOMIC DNA]</scope>
</reference>
<dbReference type="GO" id="GO:0005886">
    <property type="term" value="C:plasma membrane"/>
    <property type="evidence" value="ECO:0007669"/>
    <property type="project" value="UniProtKB-SubCell"/>
</dbReference>
<feature type="transmembrane region" description="Helical" evidence="9">
    <location>
        <begin position="9"/>
        <end position="30"/>
    </location>
</feature>
<keyword evidence="8 9" id="KW-0472">Membrane</keyword>
<comment type="subcellular location">
    <subcellularLocation>
        <location evidence="9">Cell membrane</location>
        <topology evidence="9">Multi-pass membrane protein</topology>
    </subcellularLocation>
</comment>
<organism evidence="11 12">
    <name type="scientific">Candidatus Magasanikbacteria bacterium RIFOXYB1_FULL_40_15</name>
    <dbReference type="NCBI Taxonomy" id="1798697"/>
    <lineage>
        <taxon>Bacteria</taxon>
        <taxon>Candidatus Magasanikiibacteriota</taxon>
    </lineage>
</organism>
<dbReference type="GO" id="GO:0006508">
    <property type="term" value="P:proteolysis"/>
    <property type="evidence" value="ECO:0007669"/>
    <property type="project" value="UniProtKB-KW"/>
</dbReference>
<feature type="transmembrane region" description="Helical" evidence="9">
    <location>
        <begin position="92"/>
        <end position="110"/>
    </location>
</feature>
<dbReference type="Proteomes" id="UP000176300">
    <property type="component" value="Unassembled WGS sequence"/>
</dbReference>
<protein>
    <recommendedName>
        <fullName evidence="9">Lipoprotein signal peptidase</fullName>
        <ecNumber evidence="9">3.4.23.36</ecNumber>
    </recommendedName>
    <alternativeName>
        <fullName evidence="9">Prolipoprotein signal peptidase</fullName>
    </alternativeName>
    <alternativeName>
        <fullName evidence="9">Signal peptidase II</fullName>
        <shortName evidence="9">SPase II</shortName>
    </alternativeName>
</protein>
<evidence type="ECO:0000256" key="8">
    <source>
        <dbReference type="ARBA" id="ARBA00023136"/>
    </source>
</evidence>
<evidence type="ECO:0000256" key="4">
    <source>
        <dbReference type="ARBA" id="ARBA00022692"/>
    </source>
</evidence>
<gene>
    <name evidence="9" type="primary">lspA</name>
    <name evidence="11" type="ORF">A2373_03715</name>
</gene>
<keyword evidence="2 9" id="KW-1003">Cell membrane</keyword>
<keyword evidence="5 9" id="KW-0064">Aspartyl protease</keyword>
<accession>A0A1F6NF05</accession>
<dbReference type="Pfam" id="PF01252">
    <property type="entry name" value="Peptidase_A8"/>
    <property type="match status" value="1"/>
</dbReference>
<comment type="catalytic activity">
    <reaction evidence="9">
        <text>Release of signal peptides from bacterial membrane prolipoproteins. Hydrolyzes -Xaa-Yaa-Zaa-|-(S,diacylglyceryl)Cys-, in which Xaa is hydrophobic (preferably Leu), and Yaa (Ala or Ser) and Zaa (Gly or Ala) have small, neutral side chains.</text>
        <dbReference type="EC" id="3.4.23.36"/>
    </reaction>
</comment>
<evidence type="ECO:0000313" key="11">
    <source>
        <dbReference type="EMBL" id="OGH82435.1"/>
    </source>
</evidence>
<comment type="function">
    <text evidence="9">This protein specifically catalyzes the removal of signal peptides from prolipoproteins.</text>
</comment>
<evidence type="ECO:0000256" key="6">
    <source>
        <dbReference type="ARBA" id="ARBA00022801"/>
    </source>
</evidence>
<feature type="transmembrane region" description="Helical" evidence="9">
    <location>
        <begin position="62"/>
        <end position="80"/>
    </location>
</feature>
<feature type="transmembrane region" description="Helical" evidence="9">
    <location>
        <begin position="116"/>
        <end position="139"/>
    </location>
</feature>
<keyword evidence="7 9" id="KW-1133">Transmembrane helix</keyword>
<evidence type="ECO:0000256" key="10">
    <source>
        <dbReference type="RuleBase" id="RU004181"/>
    </source>
</evidence>
<evidence type="ECO:0000256" key="1">
    <source>
        <dbReference type="ARBA" id="ARBA00006139"/>
    </source>
</evidence>
<dbReference type="PANTHER" id="PTHR33695:SF1">
    <property type="entry name" value="LIPOPROTEIN SIGNAL PEPTIDASE"/>
    <property type="match status" value="1"/>
</dbReference>
<dbReference type="InterPro" id="IPR001872">
    <property type="entry name" value="Peptidase_A8"/>
</dbReference>
<name>A0A1F6NF05_9BACT</name>
<comment type="pathway">
    <text evidence="9">Protein modification; lipoprotein biosynthesis (signal peptide cleavage).</text>
</comment>
<comment type="caution">
    <text evidence="11">The sequence shown here is derived from an EMBL/GenBank/DDBJ whole genome shotgun (WGS) entry which is preliminary data.</text>
</comment>
<keyword evidence="4 9" id="KW-0812">Transmembrane</keyword>
<dbReference type="PRINTS" id="PR00781">
    <property type="entry name" value="LIPOSIGPTASE"/>
</dbReference>
<dbReference type="GO" id="GO:0004190">
    <property type="term" value="F:aspartic-type endopeptidase activity"/>
    <property type="evidence" value="ECO:0007669"/>
    <property type="project" value="UniProtKB-UniRule"/>
</dbReference>
<dbReference type="AlphaFoldDB" id="A0A1F6NF05"/>
<comment type="similarity">
    <text evidence="1 9 10">Belongs to the peptidase A8 family.</text>
</comment>
<evidence type="ECO:0000256" key="3">
    <source>
        <dbReference type="ARBA" id="ARBA00022670"/>
    </source>
</evidence>
<dbReference type="STRING" id="1798697.A2373_03715"/>
<dbReference type="PANTHER" id="PTHR33695">
    <property type="entry name" value="LIPOPROTEIN SIGNAL PEPTIDASE"/>
    <property type="match status" value="1"/>
</dbReference>
<keyword evidence="3 9" id="KW-0645">Protease</keyword>
<evidence type="ECO:0000256" key="7">
    <source>
        <dbReference type="ARBA" id="ARBA00022989"/>
    </source>
</evidence>
<proteinExistence type="inferred from homology"/>